<evidence type="ECO:0000313" key="3">
    <source>
        <dbReference type="Proteomes" id="UP000075884"/>
    </source>
</evidence>
<reference evidence="2" key="2">
    <citation type="submission" date="2020-05" db="UniProtKB">
        <authorList>
            <consortium name="EnsemblMetazoa"/>
        </authorList>
    </citation>
    <scope>IDENTIFICATION</scope>
    <source>
        <strain evidence="2">WRAIR2</strain>
    </source>
</reference>
<dbReference type="Proteomes" id="UP000075884">
    <property type="component" value="Unassembled WGS sequence"/>
</dbReference>
<proteinExistence type="predicted"/>
<protein>
    <submittedName>
        <fullName evidence="2">Uncharacterized protein</fullName>
    </submittedName>
</protein>
<feature type="chain" id="PRO_5012373613" evidence="1">
    <location>
        <begin position="19"/>
        <end position="192"/>
    </location>
</feature>
<keyword evidence="3" id="KW-1185">Reference proteome</keyword>
<feature type="signal peptide" evidence="1">
    <location>
        <begin position="1"/>
        <end position="18"/>
    </location>
</feature>
<dbReference type="EnsemblMetazoa" id="ADIR015922-RA">
    <property type="protein sequence ID" value="ADIR015922-PA"/>
    <property type="gene ID" value="ADIR015922"/>
</dbReference>
<reference evidence="3" key="1">
    <citation type="submission" date="2013-03" db="EMBL/GenBank/DDBJ databases">
        <title>The Genome Sequence of Anopheles dirus WRAIR2.</title>
        <authorList>
            <consortium name="The Broad Institute Genomics Platform"/>
            <person name="Neafsey D.E."/>
            <person name="Walton C."/>
            <person name="Walker B."/>
            <person name="Young S.K."/>
            <person name="Zeng Q."/>
            <person name="Gargeya S."/>
            <person name="Fitzgerald M."/>
            <person name="Haas B."/>
            <person name="Abouelleil A."/>
            <person name="Allen A.W."/>
            <person name="Alvarado L."/>
            <person name="Arachchi H.M."/>
            <person name="Berlin A.M."/>
            <person name="Chapman S.B."/>
            <person name="Gainer-Dewar J."/>
            <person name="Goldberg J."/>
            <person name="Griggs A."/>
            <person name="Gujja S."/>
            <person name="Hansen M."/>
            <person name="Howarth C."/>
            <person name="Imamovic A."/>
            <person name="Ireland A."/>
            <person name="Larimer J."/>
            <person name="McCowan C."/>
            <person name="Murphy C."/>
            <person name="Pearson M."/>
            <person name="Poon T.W."/>
            <person name="Priest M."/>
            <person name="Roberts A."/>
            <person name="Saif S."/>
            <person name="Shea T."/>
            <person name="Sisk P."/>
            <person name="Sykes S."/>
            <person name="Wortman J."/>
            <person name="Nusbaum C."/>
            <person name="Birren B."/>
        </authorList>
    </citation>
    <scope>NUCLEOTIDE SEQUENCE [LARGE SCALE GENOMIC DNA]</scope>
    <source>
        <strain evidence="3">WRAIR2</strain>
    </source>
</reference>
<name>A0A1Y9H2P2_9DIPT</name>
<dbReference type="VEuPathDB" id="VectorBase:ADIR015922"/>
<keyword evidence="1" id="KW-0732">Signal</keyword>
<accession>A0A1Y9H2P2</accession>
<evidence type="ECO:0000256" key="1">
    <source>
        <dbReference type="SAM" id="SignalP"/>
    </source>
</evidence>
<evidence type="ECO:0000313" key="2">
    <source>
        <dbReference type="EnsemblMetazoa" id="ADIR015922-PA"/>
    </source>
</evidence>
<dbReference type="AlphaFoldDB" id="A0A1Y9H2P2"/>
<sequence>MKSVLLTLSVLGVAMVAALPASFSFDGGADFNLNGTEQSYNFSGGSSGDLPDFGSLLPNLSSPNFGIPSLANFSLPSVIQNFGGAIPSPSNFNLSSIIPNYGGAIPWLSSLPSSIPNFAGAIPSLANFSLPSSIPNFAGAIPSLSNASLPSVIPSFSPSVVNFSVPVIVPSFGGSSIPFLGNGGQGGFPFFG</sequence>
<organism evidence="2 3">
    <name type="scientific">Anopheles dirus</name>
    <dbReference type="NCBI Taxonomy" id="7168"/>
    <lineage>
        <taxon>Eukaryota</taxon>
        <taxon>Metazoa</taxon>
        <taxon>Ecdysozoa</taxon>
        <taxon>Arthropoda</taxon>
        <taxon>Hexapoda</taxon>
        <taxon>Insecta</taxon>
        <taxon>Pterygota</taxon>
        <taxon>Neoptera</taxon>
        <taxon>Endopterygota</taxon>
        <taxon>Diptera</taxon>
        <taxon>Nematocera</taxon>
        <taxon>Culicoidea</taxon>
        <taxon>Culicidae</taxon>
        <taxon>Anophelinae</taxon>
        <taxon>Anopheles</taxon>
    </lineage>
</organism>